<feature type="compositionally biased region" description="Acidic residues" evidence="4">
    <location>
        <begin position="390"/>
        <end position="406"/>
    </location>
</feature>
<evidence type="ECO:0008006" key="7">
    <source>
        <dbReference type="Google" id="ProtNLM"/>
    </source>
</evidence>
<evidence type="ECO:0000313" key="5">
    <source>
        <dbReference type="EMBL" id="KAE9991836.1"/>
    </source>
</evidence>
<feature type="region of interest" description="Disordered" evidence="4">
    <location>
        <begin position="390"/>
        <end position="582"/>
    </location>
</feature>
<evidence type="ECO:0000256" key="1">
    <source>
        <dbReference type="ARBA" id="ARBA00009291"/>
    </source>
</evidence>
<reference evidence="5 6" key="1">
    <citation type="submission" date="2019-07" db="EMBL/GenBank/DDBJ databases">
        <title>Venturia inaequalis Genome Resource.</title>
        <authorList>
            <person name="Lichtner F.J."/>
        </authorList>
    </citation>
    <scope>NUCLEOTIDE SEQUENCE [LARGE SCALE GENOMIC DNA]</scope>
    <source>
        <strain evidence="5 6">DMI_063113</strain>
    </source>
</reference>
<keyword evidence="2 3" id="KW-0175">Coiled coil</keyword>
<feature type="compositionally biased region" description="Polar residues" evidence="4">
    <location>
        <begin position="433"/>
        <end position="449"/>
    </location>
</feature>
<dbReference type="AlphaFoldDB" id="A0A8H3VPY2"/>
<feature type="coiled-coil region" evidence="3">
    <location>
        <begin position="59"/>
        <end position="142"/>
    </location>
</feature>
<feature type="compositionally biased region" description="Basic and acidic residues" evidence="4">
    <location>
        <begin position="453"/>
        <end position="465"/>
    </location>
</feature>
<dbReference type="InterPro" id="IPR021622">
    <property type="entry name" value="Afadin/alpha-actinin-bd"/>
</dbReference>
<feature type="compositionally biased region" description="Basic and acidic residues" evidence="4">
    <location>
        <begin position="636"/>
        <end position="657"/>
    </location>
</feature>
<evidence type="ECO:0000256" key="4">
    <source>
        <dbReference type="SAM" id="MobiDB-lite"/>
    </source>
</evidence>
<name>A0A8H3VPY2_VENIN</name>
<proteinExistence type="inferred from homology"/>
<protein>
    <recommendedName>
        <fullName evidence="7">NIMA interactive protein</fullName>
    </recommendedName>
</protein>
<evidence type="ECO:0000313" key="6">
    <source>
        <dbReference type="Proteomes" id="UP000490939"/>
    </source>
</evidence>
<evidence type="ECO:0000256" key="2">
    <source>
        <dbReference type="ARBA" id="ARBA00023054"/>
    </source>
</evidence>
<dbReference type="EMBL" id="WNWR01000080">
    <property type="protein sequence ID" value="KAE9991836.1"/>
    <property type="molecule type" value="Genomic_DNA"/>
</dbReference>
<feature type="compositionally biased region" description="Basic and acidic residues" evidence="4">
    <location>
        <begin position="407"/>
        <end position="416"/>
    </location>
</feature>
<dbReference type="PANTHER" id="PTHR47057">
    <property type="entry name" value="AFADIN/ALPHA-ACTININ-BINDING"/>
    <property type="match status" value="1"/>
</dbReference>
<keyword evidence="6" id="KW-1185">Reference proteome</keyword>
<accession>A0A8H3VPY2</accession>
<comment type="caution">
    <text evidence="5">The sequence shown here is derived from an EMBL/GenBank/DDBJ whole genome shotgun (WGS) entry which is preliminary data.</text>
</comment>
<dbReference type="PANTHER" id="PTHR47057:SF1">
    <property type="entry name" value="AFADIN_ALPHA-ACTININ-BINDING PROTEIN"/>
    <property type="match status" value="1"/>
</dbReference>
<dbReference type="Pfam" id="PF11559">
    <property type="entry name" value="ADIP"/>
    <property type="match status" value="1"/>
</dbReference>
<sequence length="684" mass="76630">MDSQNLKAASAYINNLLLARGLLRNGKSVEFARPSKGEGGTEATMAQIINLVHDMILRRDREQEQKESLAQTLRTLRTESTHNTIAIERLQTRNDDLTRQNSLAQSQERAARTALKTAEISARGLREEMARLKATVQQIRTACANDVRKRDVQIQKLKAHLTSQQRGNKTGLVGASITISPSINGMAMMNSAKDDSPDVEDPEYSLRQETTDFLTQLSQSLSDENDNLIGLVRTTLSTLRDVQGLPENMERAGLEEIGEEEGQDEHMLHALPTSYDALATDMHNVLDSLRSLLTNPNFVPIEEVSVREEEILRLRAGWEMMEAKWREAVVMMDGWRKRMLSGGDTVNINELKMGLGLGVGLANTAIADEDTEEIEGDSLEADISVAEYQEEDTEEMDLLQEPDIVEEATKPREPARNSRTRRSPRLQKPLRETSANSPRKVSFASSKPNTPDVIEKSAPKSRTRDLGNVPTPSLKRPTPAGPRQKSPSSLNKEDTRLPRKVRFSFTTHDVDSPTATIPSKVQTLGCASRSVEPKKMSPSLPRLSPPKYVHHFVNPLQTLKRLSSSDPQPEERSPKLTTQEKLNIAQAQAEAAAVKAGLDLDNVDLRIEGLEDDDEDDGVDELVREKERMPPPPQPKPRERTKVVEKKEEEKKEEEPKRRSKSGRSRRRKSTLTPEELEKLMNLD</sequence>
<comment type="similarity">
    <text evidence="1">Belongs to the ADIP family.</text>
</comment>
<feature type="compositionally biased region" description="Basic residues" evidence="4">
    <location>
        <begin position="658"/>
        <end position="670"/>
    </location>
</feature>
<feature type="compositionally biased region" description="Polar residues" evidence="4">
    <location>
        <begin position="555"/>
        <end position="567"/>
    </location>
</feature>
<organism evidence="5 6">
    <name type="scientific">Venturia inaequalis</name>
    <name type="common">Apple scab fungus</name>
    <dbReference type="NCBI Taxonomy" id="5025"/>
    <lineage>
        <taxon>Eukaryota</taxon>
        <taxon>Fungi</taxon>
        <taxon>Dikarya</taxon>
        <taxon>Ascomycota</taxon>
        <taxon>Pezizomycotina</taxon>
        <taxon>Dothideomycetes</taxon>
        <taxon>Pleosporomycetidae</taxon>
        <taxon>Venturiales</taxon>
        <taxon>Venturiaceae</taxon>
        <taxon>Venturia</taxon>
    </lineage>
</organism>
<gene>
    <name evidence="5" type="ORF">EG327_010855</name>
</gene>
<feature type="compositionally biased region" description="Acidic residues" evidence="4">
    <location>
        <begin position="610"/>
        <end position="620"/>
    </location>
</feature>
<feature type="region of interest" description="Disordered" evidence="4">
    <location>
        <begin position="607"/>
        <end position="684"/>
    </location>
</feature>
<evidence type="ECO:0000256" key="3">
    <source>
        <dbReference type="SAM" id="Coils"/>
    </source>
</evidence>
<dbReference type="Proteomes" id="UP000490939">
    <property type="component" value="Unassembled WGS sequence"/>
</dbReference>
<feature type="compositionally biased region" description="Polar residues" evidence="4">
    <location>
        <begin position="513"/>
        <end position="522"/>
    </location>
</feature>